<dbReference type="eggNOG" id="ENOG502QSWP">
    <property type="taxonomic scope" value="Eukaryota"/>
</dbReference>
<name>M7T7Z3_EUTLA</name>
<dbReference type="Pfam" id="PF03663">
    <property type="entry name" value="Glyco_hydro_76"/>
    <property type="match status" value="1"/>
</dbReference>
<dbReference type="SUPFAM" id="SSF48208">
    <property type="entry name" value="Six-hairpin glycosidases"/>
    <property type="match status" value="1"/>
</dbReference>
<dbReference type="OrthoDB" id="9984024at2759"/>
<dbReference type="InterPro" id="IPR005198">
    <property type="entry name" value="Glyco_hydro_76"/>
</dbReference>
<gene>
    <name evidence="2" type="ORF">UCREL1_10288</name>
</gene>
<dbReference type="AlphaFoldDB" id="M7T7Z3"/>
<evidence type="ECO:0000256" key="1">
    <source>
        <dbReference type="SAM" id="SignalP"/>
    </source>
</evidence>
<feature type="chain" id="PRO_5004085623" evidence="1">
    <location>
        <begin position="28"/>
        <end position="377"/>
    </location>
</feature>
<dbReference type="InterPro" id="IPR053169">
    <property type="entry name" value="MUG_Protein"/>
</dbReference>
<proteinExistence type="predicted"/>
<dbReference type="PANTHER" id="PTHR47791:SF3">
    <property type="entry name" value="MEIOTICALLY UP-REGULATED GENE 191 PROTEIN"/>
    <property type="match status" value="1"/>
</dbReference>
<dbReference type="KEGG" id="ela:UCREL1_10288"/>
<sequence>MVISHWTRRCLCAMPLAAGLLVSTAMAGAPPPSPRQDDFDFPAAAEAAVEAMMSTYVNETGLWGDPESPWYQSGIALQAVLDYMVATGSRAYLPQALNTIEQQRGPLPWWPEGGGEFRADSTDDTGWWALALSTLYELTGDDEWLGISKLDEEYMWKYWNTTTCGGGLIWDIEFRTYQNAISNELYLTLTARLHSLISGDDKYLNQSLVEWDWFAATGMINAEDLINDGLTEDAACVNNGQTVWTYNQGVLLGGLVDLFEATGNASFIESARAVADAVLSSEVLVQDGILTEDCAPGPDCETDAPIFKGIFMRYLSKLDKALALERPYKDFIEANARSAYEIARNGSDFYGYLWQEPFDNFTIARQVSAVNLMVAGL</sequence>
<reference evidence="3" key="1">
    <citation type="journal article" date="2013" name="Genome Announc.">
        <title>Draft genome sequence of the grapevine dieback fungus Eutypa lata UCR-EL1.</title>
        <authorList>
            <person name="Blanco-Ulate B."/>
            <person name="Rolshausen P.E."/>
            <person name="Cantu D."/>
        </authorList>
    </citation>
    <scope>NUCLEOTIDE SEQUENCE [LARGE SCALE GENOMIC DNA]</scope>
    <source>
        <strain evidence="3">UCR-EL1</strain>
    </source>
</reference>
<keyword evidence="3" id="KW-1185">Reference proteome</keyword>
<dbReference type="EMBL" id="KB707373">
    <property type="protein sequence ID" value="EMR62770.1"/>
    <property type="molecule type" value="Genomic_DNA"/>
</dbReference>
<dbReference type="HOGENOM" id="CLU_028686_0_0_1"/>
<organism evidence="2 3">
    <name type="scientific">Eutypa lata (strain UCR-EL1)</name>
    <name type="common">Grapevine dieback disease fungus</name>
    <name type="synonym">Eutypa armeniacae</name>
    <dbReference type="NCBI Taxonomy" id="1287681"/>
    <lineage>
        <taxon>Eukaryota</taxon>
        <taxon>Fungi</taxon>
        <taxon>Dikarya</taxon>
        <taxon>Ascomycota</taxon>
        <taxon>Pezizomycotina</taxon>
        <taxon>Sordariomycetes</taxon>
        <taxon>Xylariomycetidae</taxon>
        <taxon>Xylariales</taxon>
        <taxon>Diatrypaceae</taxon>
        <taxon>Eutypa</taxon>
    </lineage>
</organism>
<keyword evidence="1" id="KW-0732">Signal</keyword>
<dbReference type="GO" id="GO:0016787">
    <property type="term" value="F:hydrolase activity"/>
    <property type="evidence" value="ECO:0007669"/>
    <property type="project" value="UniProtKB-KW"/>
</dbReference>
<dbReference type="PANTHER" id="PTHR47791">
    <property type="entry name" value="MEIOTICALLY UP-REGULATED GENE 191 PROTEIN"/>
    <property type="match status" value="1"/>
</dbReference>
<protein>
    <submittedName>
        <fullName evidence="2">Putative glycosyl hydrolase protein</fullName>
    </submittedName>
</protein>
<dbReference type="Proteomes" id="UP000012174">
    <property type="component" value="Unassembled WGS sequence"/>
</dbReference>
<dbReference type="OMA" id="YTSYTCC"/>
<evidence type="ECO:0000313" key="2">
    <source>
        <dbReference type="EMBL" id="EMR62770.1"/>
    </source>
</evidence>
<feature type="signal peptide" evidence="1">
    <location>
        <begin position="1"/>
        <end position="27"/>
    </location>
</feature>
<evidence type="ECO:0000313" key="3">
    <source>
        <dbReference type="Proteomes" id="UP000012174"/>
    </source>
</evidence>
<keyword evidence="2" id="KW-0378">Hydrolase</keyword>
<dbReference type="GO" id="GO:0005975">
    <property type="term" value="P:carbohydrate metabolic process"/>
    <property type="evidence" value="ECO:0007669"/>
    <property type="project" value="InterPro"/>
</dbReference>
<dbReference type="Gene3D" id="1.50.10.20">
    <property type="match status" value="1"/>
</dbReference>
<dbReference type="InterPro" id="IPR008928">
    <property type="entry name" value="6-hairpin_glycosidase_sf"/>
</dbReference>
<accession>M7T7Z3</accession>